<feature type="region of interest" description="Disordered" evidence="1">
    <location>
        <begin position="1"/>
        <end position="95"/>
    </location>
</feature>
<feature type="region of interest" description="Disordered" evidence="1">
    <location>
        <begin position="317"/>
        <end position="363"/>
    </location>
</feature>
<dbReference type="Proteomes" id="UP001392437">
    <property type="component" value="Unassembled WGS sequence"/>
</dbReference>
<keyword evidence="3" id="KW-1185">Reference proteome</keyword>
<feature type="compositionally biased region" description="Basic and acidic residues" evidence="1">
    <location>
        <begin position="39"/>
        <end position="48"/>
    </location>
</feature>
<gene>
    <name evidence="2" type="ORF">PG999_013411</name>
</gene>
<dbReference type="AlphaFoldDB" id="A0AAW0QJM5"/>
<feature type="compositionally biased region" description="Polar residues" evidence="1">
    <location>
        <begin position="210"/>
        <end position="219"/>
    </location>
</feature>
<feature type="region of interest" description="Disordered" evidence="1">
    <location>
        <begin position="566"/>
        <end position="595"/>
    </location>
</feature>
<name>A0AAW0QJM5_9PEZI</name>
<feature type="region of interest" description="Disordered" evidence="1">
    <location>
        <begin position="368"/>
        <end position="387"/>
    </location>
</feature>
<evidence type="ECO:0000313" key="3">
    <source>
        <dbReference type="Proteomes" id="UP001392437"/>
    </source>
</evidence>
<feature type="compositionally biased region" description="Low complexity" evidence="1">
    <location>
        <begin position="370"/>
        <end position="380"/>
    </location>
</feature>
<evidence type="ECO:0000313" key="2">
    <source>
        <dbReference type="EMBL" id="KAK8095389.1"/>
    </source>
</evidence>
<organism evidence="2 3">
    <name type="scientific">Apiospora kogelbergensis</name>
    <dbReference type="NCBI Taxonomy" id="1337665"/>
    <lineage>
        <taxon>Eukaryota</taxon>
        <taxon>Fungi</taxon>
        <taxon>Dikarya</taxon>
        <taxon>Ascomycota</taxon>
        <taxon>Pezizomycotina</taxon>
        <taxon>Sordariomycetes</taxon>
        <taxon>Xylariomycetidae</taxon>
        <taxon>Amphisphaeriales</taxon>
        <taxon>Apiosporaceae</taxon>
        <taxon>Apiospora</taxon>
    </lineage>
</organism>
<feature type="compositionally biased region" description="Low complexity" evidence="1">
    <location>
        <begin position="49"/>
        <end position="60"/>
    </location>
</feature>
<feature type="region of interest" description="Disordered" evidence="1">
    <location>
        <begin position="436"/>
        <end position="544"/>
    </location>
</feature>
<feature type="compositionally biased region" description="Basic and acidic residues" evidence="1">
    <location>
        <begin position="506"/>
        <end position="530"/>
    </location>
</feature>
<sequence>MAPSSDVKEVRPRATRLDTTADYHSTLLDQTQTTRAARTTRDAADHCRSASAAAAESSNSITRPWTAKRPGSSRSMKSFMKPNARRSQEENTPCPFPPPPSDYIHSFGTYIQISSKELEEFKALPATVKRKYFTTSEQLQLVQSTSALPSNSSTSNNNTTSHVAERLLLLNDKAQPDQSGLAAGDQVYSRPIPFNQPATNAASVDRLPLNHSSRPQQDTLTREEQVALARQLRESVILDAATEALSKAGHRQVRRLSPPVETPTLSSGRPSMDSRASDLQDPPAHHVAARNSFYDSFRWLEEDEDLDLSLRVDDYHANPPRETMATTPKERRPSIRRRLSINKNPFGKLPGSLSRPTTKDMNRAPSFSTAAAAADQQSQQNRRKSRALSLITPRQASHVSMASVDSAAAHYQDPEARLKLRAYLSSPQKFDEAVQFGFPSNDVGHGHGHGHPRTYSEPLQPKRGHSRRRLSNDSEKLKTFLSDDRSSIYSDDLSTADPDTPITPHSPEKEKQAAKNAGSRRDGPPTRESESSQQAPSDSREMTLRMTLTRPDLRASEDQIYGWQRNVQPRAGRPSHSSPRGDGASGQTPYTTDAKSKADYERFFSELDESAAPVYEGGAMKRFWHRVTRT</sequence>
<feature type="region of interest" description="Disordered" evidence="1">
    <location>
        <begin position="195"/>
        <end position="222"/>
    </location>
</feature>
<comment type="caution">
    <text evidence="2">The sequence shown here is derived from an EMBL/GenBank/DDBJ whole genome shotgun (WGS) entry which is preliminary data.</text>
</comment>
<dbReference type="EMBL" id="JAQQWP010000011">
    <property type="protein sequence ID" value="KAK8095389.1"/>
    <property type="molecule type" value="Genomic_DNA"/>
</dbReference>
<feature type="compositionally biased region" description="Basic and acidic residues" evidence="1">
    <location>
        <begin position="470"/>
        <end position="486"/>
    </location>
</feature>
<feature type="compositionally biased region" description="Basic and acidic residues" evidence="1">
    <location>
        <begin position="1"/>
        <end position="21"/>
    </location>
</feature>
<accession>A0AAW0QJM5</accession>
<protein>
    <recommendedName>
        <fullName evidence="4">Mucin</fullName>
    </recommendedName>
</protein>
<reference evidence="2 3" key="1">
    <citation type="submission" date="2023-01" db="EMBL/GenBank/DDBJ databases">
        <title>Analysis of 21 Apiospora genomes using comparative genomics revels a genus with tremendous synthesis potential of carbohydrate active enzymes and secondary metabolites.</title>
        <authorList>
            <person name="Sorensen T."/>
        </authorList>
    </citation>
    <scope>NUCLEOTIDE SEQUENCE [LARGE SCALE GENOMIC DNA]</scope>
    <source>
        <strain evidence="2 3">CBS 117206</strain>
    </source>
</reference>
<evidence type="ECO:0008006" key="4">
    <source>
        <dbReference type="Google" id="ProtNLM"/>
    </source>
</evidence>
<evidence type="ECO:0000256" key="1">
    <source>
        <dbReference type="SAM" id="MobiDB-lite"/>
    </source>
</evidence>
<feature type="region of interest" description="Disordered" evidence="1">
    <location>
        <begin position="249"/>
        <end position="284"/>
    </location>
</feature>
<proteinExistence type="predicted"/>